<dbReference type="Pfam" id="PF07139">
    <property type="entry name" value="SPATS2-like"/>
    <property type="match status" value="1"/>
</dbReference>
<reference evidence="2" key="1">
    <citation type="thesis" date="2020" institute="ProQuest LLC" country="789 East Eisenhower Parkway, Ann Arbor, MI, USA">
        <title>Comparative Genomics and Chromosome Evolution.</title>
        <authorList>
            <person name="Mudd A.B."/>
        </authorList>
    </citation>
    <scope>NUCLEOTIDE SEQUENCE</scope>
    <source>
        <strain evidence="2">Female2</strain>
        <tissue evidence="2">Blood</tissue>
    </source>
</reference>
<gene>
    <name evidence="2" type="ORF">GDO86_017062</name>
</gene>
<evidence type="ECO:0000313" key="3">
    <source>
        <dbReference type="Proteomes" id="UP000812440"/>
    </source>
</evidence>
<dbReference type="PANTHER" id="PTHR15623:SF12">
    <property type="entry name" value="SPATS2-LIKE PROTEIN"/>
    <property type="match status" value="1"/>
</dbReference>
<dbReference type="GO" id="GO:0005737">
    <property type="term" value="C:cytoplasm"/>
    <property type="evidence" value="ECO:0007669"/>
    <property type="project" value="TreeGrafter"/>
</dbReference>
<evidence type="ECO:0000256" key="1">
    <source>
        <dbReference type="SAM" id="MobiDB-lite"/>
    </source>
</evidence>
<dbReference type="PANTHER" id="PTHR15623">
    <property type="entry name" value="SPERMATOGENESIS-ASSOCIATED SERINE-RICH PROTEIN 2-RELATED"/>
    <property type="match status" value="1"/>
</dbReference>
<name>A0A8T2ILJ1_9PIPI</name>
<dbReference type="EMBL" id="JAACNH010000009">
    <property type="protein sequence ID" value="KAG8432673.1"/>
    <property type="molecule type" value="Genomic_DNA"/>
</dbReference>
<comment type="caution">
    <text evidence="2">The sequence shown here is derived from an EMBL/GenBank/DDBJ whole genome shotgun (WGS) entry which is preliminary data.</text>
</comment>
<dbReference type="AlphaFoldDB" id="A0A8T2ILJ1"/>
<organism evidence="2 3">
    <name type="scientific">Hymenochirus boettgeri</name>
    <name type="common">Congo dwarf clawed frog</name>
    <dbReference type="NCBI Taxonomy" id="247094"/>
    <lineage>
        <taxon>Eukaryota</taxon>
        <taxon>Metazoa</taxon>
        <taxon>Chordata</taxon>
        <taxon>Craniata</taxon>
        <taxon>Vertebrata</taxon>
        <taxon>Euteleostomi</taxon>
        <taxon>Amphibia</taxon>
        <taxon>Batrachia</taxon>
        <taxon>Anura</taxon>
        <taxon>Pipoidea</taxon>
        <taxon>Pipidae</taxon>
        <taxon>Pipinae</taxon>
        <taxon>Hymenochirus</taxon>
    </lineage>
</organism>
<sequence length="132" mass="15451">MEQAGQGNRARDHAQKHKKSKPKYVPQTEKSNSDVPWKSKSKPLTSPIDLNKKMIFQKTTQNHELVKMEADKKILEKERRVYPEIPGLNIEKSSKDLQRCSASISRYRQMVKEEVESSVRNIKSTFAEMYKW</sequence>
<protein>
    <submittedName>
        <fullName evidence="2">Uncharacterized protein</fullName>
    </submittedName>
</protein>
<dbReference type="InterPro" id="IPR009816">
    <property type="entry name" value="SPATS2-like"/>
</dbReference>
<dbReference type="OrthoDB" id="9908566at2759"/>
<proteinExistence type="predicted"/>
<accession>A0A8T2ILJ1</accession>
<keyword evidence="3" id="KW-1185">Reference proteome</keyword>
<evidence type="ECO:0000313" key="2">
    <source>
        <dbReference type="EMBL" id="KAG8432673.1"/>
    </source>
</evidence>
<feature type="region of interest" description="Disordered" evidence="1">
    <location>
        <begin position="1"/>
        <end position="48"/>
    </location>
</feature>
<dbReference type="Proteomes" id="UP000812440">
    <property type="component" value="Chromosome 9"/>
</dbReference>